<feature type="compositionally biased region" description="Polar residues" evidence="1">
    <location>
        <begin position="366"/>
        <end position="375"/>
    </location>
</feature>
<protein>
    <recommendedName>
        <fullName evidence="4">Lipopolysaccharide biosynthesis protein</fullName>
    </recommendedName>
</protein>
<evidence type="ECO:0000313" key="3">
    <source>
        <dbReference type="Proteomes" id="UP000323565"/>
    </source>
</evidence>
<dbReference type="EMBL" id="CP043031">
    <property type="protein sequence ID" value="QEH93801.1"/>
    <property type="molecule type" value="Genomic_DNA"/>
</dbReference>
<evidence type="ECO:0000256" key="1">
    <source>
        <dbReference type="SAM" id="MobiDB-lite"/>
    </source>
</evidence>
<dbReference type="Proteomes" id="UP000323565">
    <property type="component" value="Chromosome"/>
</dbReference>
<name>A0ABX5ZAL8_9MICO</name>
<organism evidence="2 3">
    <name type="scientific">Dermacoccus abyssi</name>
    <dbReference type="NCBI Taxonomy" id="322596"/>
    <lineage>
        <taxon>Bacteria</taxon>
        <taxon>Bacillati</taxon>
        <taxon>Actinomycetota</taxon>
        <taxon>Actinomycetes</taxon>
        <taxon>Micrococcales</taxon>
        <taxon>Dermacoccaceae</taxon>
        <taxon>Dermacoccus</taxon>
    </lineage>
</organism>
<reference evidence="2 3" key="1">
    <citation type="submission" date="2019-08" db="EMBL/GenBank/DDBJ databases">
        <title>Dermacoccus abyssi strain HZAU 226, whole genome Nanopore sequencing project.</title>
        <authorList>
            <person name="Guo A."/>
            <person name="Zhang X."/>
            <person name="Ruan Y."/>
            <person name="Liu W."/>
            <person name="Chen Q."/>
            <person name="Gu L."/>
        </authorList>
    </citation>
    <scope>NUCLEOTIDE SEQUENCE [LARGE SCALE GENOMIC DNA]</scope>
    <source>
        <strain evidence="2 3">HZAU 226</strain>
    </source>
</reference>
<dbReference type="CDD" id="cd11579">
    <property type="entry name" value="Glyco_tran_WbsX"/>
    <property type="match status" value="1"/>
</dbReference>
<keyword evidence="3" id="KW-1185">Reference proteome</keyword>
<evidence type="ECO:0008006" key="4">
    <source>
        <dbReference type="Google" id="ProtNLM"/>
    </source>
</evidence>
<feature type="region of interest" description="Disordered" evidence="1">
    <location>
        <begin position="349"/>
        <end position="375"/>
    </location>
</feature>
<sequence length="375" mass="42432">MNGYETATVVLDAAKGEAAHALEACADPHVGGVTRALVSSSSAHRRWVRSVLRDRQWETSGIAERRPESLNLTSRAFLLQGLRGLGMSPELVPDEFHFLTLLATLAQAGDAPIVESREVRSAPQKRLHPRLVAFYLPQFHITPENDEWWGPGFTEWTNVASAVPNYPGHFQPKLPEDLGFYDLRLDGTRSAQSRLAKEAGVEAFMYYHYWFSGRRVLDLPLDQHIKAGELEQPFSIMWANENWTRSWDGDTRSVLLEQDYANVPAERFIEDALPYLLHNDYMTVHGKKLVSVYRPDSIPNFVSVLEQWRETVREHGLELFVVGGRVRCASKGRRVNAWTAPCRSHRTRRNTWAPAASARRSPDDSPGNSCRTGAW</sequence>
<dbReference type="Gene3D" id="3.20.20.80">
    <property type="entry name" value="Glycosidases"/>
    <property type="match status" value="1"/>
</dbReference>
<accession>A0ABX5ZAL8</accession>
<dbReference type="PANTHER" id="PTHR41244:SF1">
    <property type="entry name" value="GLYCOSYLTRANSFERASE"/>
    <property type="match status" value="1"/>
</dbReference>
<gene>
    <name evidence="2" type="ORF">FV141_09860</name>
</gene>
<dbReference type="InterPro" id="IPR032719">
    <property type="entry name" value="WbsX"/>
</dbReference>
<proteinExistence type="predicted"/>
<evidence type="ECO:0000313" key="2">
    <source>
        <dbReference type="EMBL" id="QEH93801.1"/>
    </source>
</evidence>
<dbReference type="Pfam" id="PF14307">
    <property type="entry name" value="Glyco_tran_WbsX"/>
    <property type="match status" value="1"/>
</dbReference>
<dbReference type="PANTHER" id="PTHR41244">
    <property type="entry name" value="RHAMNAN SYNTHESIS F"/>
    <property type="match status" value="1"/>
</dbReference>